<feature type="region of interest" description="Disordered" evidence="1">
    <location>
        <begin position="671"/>
        <end position="951"/>
    </location>
</feature>
<feature type="compositionally biased region" description="Low complexity" evidence="1">
    <location>
        <begin position="571"/>
        <end position="586"/>
    </location>
</feature>
<feature type="region of interest" description="Disordered" evidence="1">
    <location>
        <begin position="1033"/>
        <end position="1110"/>
    </location>
</feature>
<feature type="compositionally biased region" description="Acidic residues" evidence="1">
    <location>
        <begin position="329"/>
        <end position="339"/>
    </location>
</feature>
<dbReference type="Proteomes" id="UP001212841">
    <property type="component" value="Unassembled WGS sequence"/>
</dbReference>
<feature type="compositionally biased region" description="Acidic residues" evidence="1">
    <location>
        <begin position="770"/>
        <end position="781"/>
    </location>
</feature>
<keyword evidence="3" id="KW-1185">Reference proteome</keyword>
<feature type="compositionally biased region" description="Basic and acidic residues" evidence="1">
    <location>
        <begin position="612"/>
        <end position="621"/>
    </location>
</feature>
<feature type="non-terminal residue" evidence="2">
    <location>
        <position position="1185"/>
    </location>
</feature>
<feature type="compositionally biased region" description="Basic and acidic residues" evidence="1">
    <location>
        <begin position="922"/>
        <end position="931"/>
    </location>
</feature>
<feature type="compositionally biased region" description="Polar residues" evidence="1">
    <location>
        <begin position="365"/>
        <end position="376"/>
    </location>
</feature>
<feature type="compositionally biased region" description="Acidic residues" evidence="1">
    <location>
        <begin position="882"/>
        <end position="898"/>
    </location>
</feature>
<feature type="compositionally biased region" description="Acidic residues" evidence="1">
    <location>
        <begin position="715"/>
        <end position="739"/>
    </location>
</feature>
<feature type="compositionally biased region" description="Acidic residues" evidence="1">
    <location>
        <begin position="622"/>
        <end position="631"/>
    </location>
</feature>
<feature type="compositionally biased region" description="Acidic residues" evidence="1">
    <location>
        <begin position="431"/>
        <end position="458"/>
    </location>
</feature>
<feature type="compositionally biased region" description="Polar residues" evidence="1">
    <location>
        <begin position="286"/>
        <end position="295"/>
    </location>
</feature>
<feature type="region of interest" description="Disordered" evidence="1">
    <location>
        <begin position="279"/>
        <end position="401"/>
    </location>
</feature>
<comment type="caution">
    <text evidence="2">The sequence shown here is derived from an EMBL/GenBank/DDBJ whole genome shotgun (WGS) entry which is preliminary data.</text>
</comment>
<dbReference type="EMBL" id="JADGJD010001074">
    <property type="protein sequence ID" value="KAJ3046877.1"/>
    <property type="molecule type" value="Genomic_DNA"/>
</dbReference>
<evidence type="ECO:0000256" key="1">
    <source>
        <dbReference type="SAM" id="MobiDB-lite"/>
    </source>
</evidence>
<gene>
    <name evidence="2" type="ORF">HK097_000438</name>
</gene>
<feature type="region of interest" description="Disordered" evidence="1">
    <location>
        <begin position="966"/>
        <end position="1003"/>
    </location>
</feature>
<name>A0AAD5WZH5_9FUNG</name>
<proteinExistence type="predicted"/>
<evidence type="ECO:0000313" key="2">
    <source>
        <dbReference type="EMBL" id="KAJ3046877.1"/>
    </source>
</evidence>
<evidence type="ECO:0000313" key="3">
    <source>
        <dbReference type="Proteomes" id="UP001212841"/>
    </source>
</evidence>
<organism evidence="2 3">
    <name type="scientific">Rhizophlyctis rosea</name>
    <dbReference type="NCBI Taxonomy" id="64517"/>
    <lineage>
        <taxon>Eukaryota</taxon>
        <taxon>Fungi</taxon>
        <taxon>Fungi incertae sedis</taxon>
        <taxon>Chytridiomycota</taxon>
        <taxon>Chytridiomycota incertae sedis</taxon>
        <taxon>Chytridiomycetes</taxon>
        <taxon>Rhizophlyctidales</taxon>
        <taxon>Rhizophlyctidaceae</taxon>
        <taxon>Rhizophlyctis</taxon>
    </lineage>
</organism>
<feature type="region of interest" description="Disordered" evidence="1">
    <location>
        <begin position="80"/>
        <end position="185"/>
    </location>
</feature>
<feature type="region of interest" description="Disordered" evidence="1">
    <location>
        <begin position="603"/>
        <end position="631"/>
    </location>
</feature>
<feature type="compositionally biased region" description="Acidic residues" evidence="1">
    <location>
        <begin position="1101"/>
        <end position="1110"/>
    </location>
</feature>
<protein>
    <submittedName>
        <fullName evidence="2">Uncharacterized protein</fullName>
    </submittedName>
</protein>
<accession>A0AAD5WZH5</accession>
<feature type="compositionally biased region" description="Basic and acidic residues" evidence="1">
    <location>
        <begin position="165"/>
        <end position="182"/>
    </location>
</feature>
<feature type="compositionally biased region" description="Basic residues" evidence="1">
    <location>
        <begin position="1042"/>
        <end position="1051"/>
    </location>
</feature>
<reference evidence="2" key="1">
    <citation type="submission" date="2020-05" db="EMBL/GenBank/DDBJ databases">
        <title>Phylogenomic resolution of chytrid fungi.</title>
        <authorList>
            <person name="Stajich J.E."/>
            <person name="Amses K."/>
            <person name="Simmons R."/>
            <person name="Seto K."/>
            <person name="Myers J."/>
            <person name="Bonds A."/>
            <person name="Quandt C.A."/>
            <person name="Barry K."/>
            <person name="Liu P."/>
            <person name="Grigoriev I."/>
            <person name="Longcore J.E."/>
            <person name="James T.Y."/>
        </authorList>
    </citation>
    <scope>NUCLEOTIDE SEQUENCE</scope>
    <source>
        <strain evidence="2">JEL0318</strain>
    </source>
</reference>
<feature type="region of interest" description="Disordered" evidence="1">
    <location>
        <begin position="423"/>
        <end position="587"/>
    </location>
</feature>
<feature type="compositionally biased region" description="Low complexity" evidence="1">
    <location>
        <begin position="968"/>
        <end position="982"/>
    </location>
</feature>
<feature type="region of interest" description="Disordered" evidence="1">
    <location>
        <begin position="1155"/>
        <end position="1185"/>
    </location>
</feature>
<dbReference type="AlphaFoldDB" id="A0AAD5WZH5"/>
<sequence length="1185" mass="127474">MPTQSTPSSQQKLTEMAMLEDEQDFMTQADANRLLEERTRQANDGRFSHHGWKDLPTLTDADCEIPAAQLELLKNMAPDRRRKRTSSFRFSGEFSPLRSGSPIRSDLPGGMVRAAPLTTPTRPSRVWAQPVSPLGSEHSRQPSASPAKSEIHQVVPLSQEGNDDGNGHEPHPPVNDEPHQEDTTPSIDSIYESQIQMDFEAMSDISQKDDNLPTDVMLEDIEDPPTGFDTIAPGLATQQFSFGNLDENSAFESDEDEFAGLAAQTGEKEVEDVPMTQMPDVGVEDSQGTWHTATGGSFHATEGLGGDVGAESEEDESRIGTQMMHEVTYLDEDEEDGEEGGASQDATSLQDAIGTQGEGAIQVDAWSSSPQASQGAKSGRNPPLTPGRTGRGSEDVEVGESPAQKAFSMLGKFVGGIAQVVGLLPQGGVGGDDEDEEEDEEEEEEERDEMNVDEEEQEEHGQQQIESEESGWTQTRERVVLSTIQVEDDAGDVVEVVEFADNEEESGGSQAADGQVPGGASQQDLGDGPASEQVTSSRATYQDLGDGRTSQQDLSDPEPTPNSPAFDSLPQTSSQSQSQGSSQTQTRAVPNYLFRLFAGTEHGSQQIVSQRYAEDGDGVHEEDVDVGEGVDVQEEVEVDEERCSRSHAPSPASSHVALLDVVLSGGEDILDENGDGVEDGREFRLPDGGYLSDEEEGRDGTIDGNSGGMTNGVAIDEEDGMEDLQFQEEYAPEIGEDPAYEMIGADGDEAAGGPDVRNENPSQSEHVDESNSDDEKTEVDEVSQRSNGSVPLRHVDDVPLGRVAETLDVPQDTESGMAMEGEDEDLALSGKPRSQVSVQDSLGAAGEVIMTPFASSGGTSVESRRGSVMDDDSEEEVRGAEDGEDADIPEEVDGEGSEETAGLAGSESVRDTDASVLSRTTSPERRSEQVDRPTQILTHVSDQPKRPKGLIPVIVVNNLGKRRVAIKSKSSVSETHPSSSPPNLAKSKSYPDEATPRKSKRKSLLAIVDLASSEDEAPTPLNAVNDFVEDADHDMEWTSTPARRKKVKTYRTPKEVEKRRQFPVLESETDEQIQDNASDQPVGDPRRKGKGPADTARSDLVTEEAVPDSVEDAVGLLGRPRKRPRVSIDYIPRREWGPRLSGSWLAPAAGLGGILGPRSSWGPKRGDSGVDGISPLKGPGRGTKR</sequence>